<protein>
    <submittedName>
        <fullName evidence="2">Uncharacterized protein</fullName>
    </submittedName>
</protein>
<feature type="region of interest" description="Disordered" evidence="1">
    <location>
        <begin position="90"/>
        <end position="129"/>
    </location>
</feature>
<keyword evidence="3" id="KW-1185">Reference proteome</keyword>
<dbReference type="EMBL" id="CAJPEV010000803">
    <property type="protein sequence ID" value="CAG0888659.1"/>
    <property type="molecule type" value="Genomic_DNA"/>
</dbReference>
<dbReference type="OrthoDB" id="10017790at2759"/>
<organism evidence="2">
    <name type="scientific">Darwinula stevensoni</name>
    <dbReference type="NCBI Taxonomy" id="69355"/>
    <lineage>
        <taxon>Eukaryota</taxon>
        <taxon>Metazoa</taxon>
        <taxon>Ecdysozoa</taxon>
        <taxon>Arthropoda</taxon>
        <taxon>Crustacea</taxon>
        <taxon>Oligostraca</taxon>
        <taxon>Ostracoda</taxon>
        <taxon>Podocopa</taxon>
        <taxon>Podocopida</taxon>
        <taxon>Darwinulocopina</taxon>
        <taxon>Darwinuloidea</taxon>
        <taxon>Darwinulidae</taxon>
        <taxon>Darwinula</taxon>
    </lineage>
</organism>
<evidence type="ECO:0000313" key="3">
    <source>
        <dbReference type="Proteomes" id="UP000677054"/>
    </source>
</evidence>
<proteinExistence type="predicted"/>
<sequence>MKGVREHNPVNPEKNPQRSTEKWPPTSPHPKAGDEANEDEHHVTRHQFPDSTVPKLLKTSLDDACGGTDAKNAAGGIFIPLSWTGSLGGVGGVGGRPTHSDLGQPFLSPPTPPPSPVPPRGKREDEEDRSVAPVYFRRLSQSTEKELLVGALEESGKVSLRPYSVRKRIQELNLRAFEFGETILALQGFPVRFHKVPQNASSVQCSPWASPKLLSPVDVRQLAISRSMEDIYLRTPIPSPVRSRRRSRNSESKGSEQHQHDSEQLLSTNGARLESLLKSVSTFSRVLSQGEVKGLTSFLYTKDEKLLQRILITISNCSAFSMNQAASQDWRVSCTIILDM</sequence>
<evidence type="ECO:0000256" key="1">
    <source>
        <dbReference type="SAM" id="MobiDB-lite"/>
    </source>
</evidence>
<dbReference type="AlphaFoldDB" id="A0A7R8X906"/>
<dbReference type="Proteomes" id="UP000677054">
    <property type="component" value="Unassembled WGS sequence"/>
</dbReference>
<reference evidence="2" key="1">
    <citation type="submission" date="2020-11" db="EMBL/GenBank/DDBJ databases">
        <authorList>
            <person name="Tran Van P."/>
        </authorList>
    </citation>
    <scope>NUCLEOTIDE SEQUENCE</scope>
</reference>
<dbReference type="EMBL" id="LR900320">
    <property type="protein sequence ID" value="CAD7245206.1"/>
    <property type="molecule type" value="Genomic_DNA"/>
</dbReference>
<feature type="compositionally biased region" description="Pro residues" evidence="1">
    <location>
        <begin position="107"/>
        <end position="119"/>
    </location>
</feature>
<feature type="compositionally biased region" description="Basic and acidic residues" evidence="1">
    <location>
        <begin position="31"/>
        <end position="42"/>
    </location>
</feature>
<name>A0A7R8X906_9CRUS</name>
<evidence type="ECO:0000313" key="2">
    <source>
        <dbReference type="EMBL" id="CAD7245206.1"/>
    </source>
</evidence>
<feature type="region of interest" description="Disordered" evidence="1">
    <location>
        <begin position="1"/>
        <end position="54"/>
    </location>
</feature>
<feature type="compositionally biased region" description="Basic and acidic residues" evidence="1">
    <location>
        <begin position="248"/>
        <end position="263"/>
    </location>
</feature>
<gene>
    <name evidence="2" type="ORF">DSTB1V02_LOCUS5080</name>
</gene>
<accession>A0A7R8X906</accession>
<feature type="region of interest" description="Disordered" evidence="1">
    <location>
        <begin position="238"/>
        <end position="265"/>
    </location>
</feature>